<dbReference type="InterPro" id="IPR005338">
    <property type="entry name" value="Anhydro_N_Ac-Mur_kinase"/>
</dbReference>
<dbReference type="GO" id="GO:0016773">
    <property type="term" value="F:phosphotransferase activity, alcohol group as acceptor"/>
    <property type="evidence" value="ECO:0007669"/>
    <property type="project" value="UniProtKB-UniRule"/>
</dbReference>
<proteinExistence type="inferred from homology"/>
<dbReference type="GO" id="GO:0006040">
    <property type="term" value="P:amino sugar metabolic process"/>
    <property type="evidence" value="ECO:0007669"/>
    <property type="project" value="InterPro"/>
</dbReference>
<dbReference type="OrthoDB" id="9763949at2"/>
<dbReference type="SUPFAM" id="SSF53067">
    <property type="entry name" value="Actin-like ATPase domain"/>
    <property type="match status" value="1"/>
</dbReference>
<keyword evidence="2" id="KW-0119">Carbohydrate metabolism</keyword>
<dbReference type="AlphaFoldDB" id="A0A2P7MTH7"/>
<dbReference type="NCBIfam" id="NF007145">
    <property type="entry name" value="PRK09585.2-5"/>
    <property type="match status" value="1"/>
</dbReference>
<dbReference type="EC" id="2.7.1.170" evidence="2"/>
<dbReference type="Gene3D" id="3.30.420.40">
    <property type="match status" value="2"/>
</dbReference>
<dbReference type="GO" id="GO:0097175">
    <property type="term" value="P:1,6-anhydro-N-acetyl-beta-muramic acid catabolic process"/>
    <property type="evidence" value="ECO:0007669"/>
    <property type="project" value="UniProtKB-UniRule"/>
</dbReference>
<dbReference type="GO" id="GO:0009254">
    <property type="term" value="P:peptidoglycan turnover"/>
    <property type="evidence" value="ECO:0007669"/>
    <property type="project" value="UniProtKB-UniRule"/>
</dbReference>
<dbReference type="RefSeq" id="WP_106632555.1">
    <property type="nucleotide sequence ID" value="NZ_PXXO01000011.1"/>
</dbReference>
<evidence type="ECO:0000256" key="2">
    <source>
        <dbReference type="HAMAP-Rule" id="MF_01270"/>
    </source>
</evidence>
<evidence type="ECO:0000313" key="3">
    <source>
        <dbReference type="EMBL" id="PSJ04523.1"/>
    </source>
</evidence>
<keyword evidence="1 2" id="KW-0418">Kinase</keyword>
<protein>
    <recommendedName>
        <fullName evidence="2">Anhydro-N-acetylmuramic acid kinase</fullName>
        <ecNumber evidence="2">2.7.1.170</ecNumber>
    </recommendedName>
    <alternativeName>
        <fullName evidence="2">AnhMurNAc kinase</fullName>
    </alternativeName>
</protein>
<dbReference type="HAMAP" id="MF_01270">
    <property type="entry name" value="AnhMurNAc_kinase"/>
    <property type="match status" value="1"/>
</dbReference>
<comment type="caution">
    <text evidence="3">The sequence shown here is derived from an EMBL/GenBank/DDBJ whole genome shotgun (WGS) entry which is preliminary data.</text>
</comment>
<keyword evidence="2" id="KW-0547">Nucleotide-binding</keyword>
<dbReference type="InterPro" id="IPR043129">
    <property type="entry name" value="ATPase_NBD"/>
</dbReference>
<comment type="similarity">
    <text evidence="2">Belongs to the anhydro-N-acetylmuramic acid kinase family.</text>
</comment>
<gene>
    <name evidence="2" type="primary">anmK</name>
    <name evidence="3" type="ORF">C7K55_09830</name>
</gene>
<sequence length="394" mass="41867">MRVLGLMSGTSADGVDAVLASFSGPPQRPRWKLEKHHFNPYPAELQRQLIGVGQGQSFDSSTLLELAEAVTEQQALAARACDPQGGAQLVGCHGQTLWHRPPQAGQRGASWQLLQGPLLAELLATPVVFDFRSADLALGGQGAPLVPPADQALLGRCGGWRAVLNLGGIANLTLIPPAQGPESCLPVRGWDCGPANTLLDLATMHFSGGQQSYDADGAWARQGQIDEALIQRWLAEPYFQSPPPKSTGRELFGQADLERRLAEVKGRDAADALATLTGFSAAVVAQELGHGPQAIELLVAGGGCRNSLLVEQLQHRCRGLIVRPLAEFGIGEAEREALAFALLAWWHALGHQGNLPSVTGASGGAVLGLCARPQSGRCKRTLRGAPRRRWGFWA</sequence>
<evidence type="ECO:0000256" key="1">
    <source>
        <dbReference type="ARBA" id="ARBA00022777"/>
    </source>
</evidence>
<keyword evidence="2" id="KW-0067">ATP-binding</keyword>
<dbReference type="UniPathway" id="UPA00343"/>
<keyword evidence="4" id="KW-1185">Reference proteome</keyword>
<name>A0A2P7MTH7_9CYAN</name>
<comment type="catalytic activity">
    <reaction evidence="2">
        <text>1,6-anhydro-N-acetyl-beta-muramate + ATP + H2O = N-acetyl-D-muramate 6-phosphate + ADP + H(+)</text>
        <dbReference type="Rhea" id="RHEA:24952"/>
        <dbReference type="ChEBI" id="CHEBI:15377"/>
        <dbReference type="ChEBI" id="CHEBI:15378"/>
        <dbReference type="ChEBI" id="CHEBI:30616"/>
        <dbReference type="ChEBI" id="CHEBI:58690"/>
        <dbReference type="ChEBI" id="CHEBI:58722"/>
        <dbReference type="ChEBI" id="CHEBI:456216"/>
        <dbReference type="EC" id="2.7.1.170"/>
    </reaction>
</comment>
<dbReference type="EMBL" id="PXXO01000011">
    <property type="protein sequence ID" value="PSJ04523.1"/>
    <property type="molecule type" value="Genomic_DNA"/>
</dbReference>
<dbReference type="CDD" id="cd24050">
    <property type="entry name" value="ASKHA_NBD_ANMK"/>
    <property type="match status" value="1"/>
</dbReference>
<organism evidence="3 4">
    <name type="scientific">Cyanobium usitatum str. Tous</name>
    <dbReference type="NCBI Taxonomy" id="2116684"/>
    <lineage>
        <taxon>Bacteria</taxon>
        <taxon>Bacillati</taxon>
        <taxon>Cyanobacteriota</taxon>
        <taxon>Cyanophyceae</taxon>
        <taxon>Synechococcales</taxon>
        <taxon>Prochlorococcaceae</taxon>
        <taxon>Cyanobium</taxon>
    </lineage>
</organism>
<dbReference type="GO" id="GO:0016301">
    <property type="term" value="F:kinase activity"/>
    <property type="evidence" value="ECO:0007669"/>
    <property type="project" value="UniProtKB-KW"/>
</dbReference>
<comment type="pathway">
    <text evidence="2">Cell wall biogenesis; peptidoglycan recycling.</text>
</comment>
<dbReference type="GO" id="GO:0005524">
    <property type="term" value="F:ATP binding"/>
    <property type="evidence" value="ECO:0007669"/>
    <property type="project" value="UniProtKB-UniRule"/>
</dbReference>
<comment type="pathway">
    <text evidence="2">Amino-sugar metabolism; 1,6-anhydro-N-acetylmuramate degradation.</text>
</comment>
<reference evidence="3 4" key="1">
    <citation type="journal article" date="2018" name="Environ. Microbiol.">
        <title>Ecological and genomic features of two widespread freshwater picocyanobacteria.</title>
        <authorList>
            <person name="Cabello-Yeves P.J."/>
            <person name="Picazo A."/>
            <person name="Camacho A."/>
            <person name="Callieri C."/>
            <person name="Rosselli R."/>
            <person name="Roda-Garcia J.J."/>
            <person name="Coutinho F.H."/>
            <person name="Rodriguez-Valera F."/>
        </authorList>
    </citation>
    <scope>NUCLEOTIDE SEQUENCE [LARGE SCALE GENOMIC DNA]</scope>
    <source>
        <strain evidence="3 4">Tous</strain>
    </source>
</reference>
<dbReference type="Pfam" id="PF03702">
    <property type="entry name" value="AnmK"/>
    <property type="match status" value="1"/>
</dbReference>
<feature type="binding site" evidence="2">
    <location>
        <begin position="9"/>
        <end position="16"/>
    </location>
    <ligand>
        <name>ATP</name>
        <dbReference type="ChEBI" id="CHEBI:30616"/>
    </ligand>
</feature>
<dbReference type="UniPathway" id="UPA00544"/>
<accession>A0A2P7MTH7</accession>
<keyword evidence="2" id="KW-0808">Transferase</keyword>
<dbReference type="PANTHER" id="PTHR30605">
    <property type="entry name" value="ANHYDRO-N-ACETYLMURAMIC ACID KINASE"/>
    <property type="match status" value="1"/>
</dbReference>
<dbReference type="Proteomes" id="UP000243002">
    <property type="component" value="Unassembled WGS sequence"/>
</dbReference>
<dbReference type="PANTHER" id="PTHR30605:SF0">
    <property type="entry name" value="ANHYDRO-N-ACETYLMURAMIC ACID KINASE"/>
    <property type="match status" value="1"/>
</dbReference>
<evidence type="ECO:0000313" key="4">
    <source>
        <dbReference type="Proteomes" id="UP000243002"/>
    </source>
</evidence>
<comment type="function">
    <text evidence="2">Catalyzes the specific phosphorylation of 1,6-anhydro-N-acetylmuramic acid (anhMurNAc) with the simultaneous cleavage of the 1,6-anhydro ring, generating MurNAc-6-P. Is required for the utilization of anhMurNAc either imported from the medium or derived from its own cell wall murein, and thus plays a role in cell wall recycling.</text>
</comment>